<feature type="transmembrane region" description="Helical" evidence="8">
    <location>
        <begin position="36"/>
        <end position="57"/>
    </location>
</feature>
<evidence type="ECO:0000259" key="9">
    <source>
        <dbReference type="Pfam" id="PF00137"/>
    </source>
</evidence>
<dbReference type="CDD" id="cd18120">
    <property type="entry name" value="ATP-synt_Vo_Ao_c"/>
    <property type="match status" value="1"/>
</dbReference>
<keyword evidence="5 8" id="KW-0472">Membrane</keyword>
<dbReference type="EMBL" id="UGSZ01000001">
    <property type="protein sequence ID" value="SUB57585.1"/>
    <property type="molecule type" value="Genomic_DNA"/>
</dbReference>
<evidence type="ECO:0000256" key="4">
    <source>
        <dbReference type="ARBA" id="ARBA00022989"/>
    </source>
</evidence>
<sequence length="140" mass="14476">MEKLMILSILALVAIFASTGYVILSKQKKSQKFIRAFIRLNLIIFVPVIVFGVITLVPEITRAATNAPQQGSGLGFLAAGLSTGLASIGAGLAVSQVGAAAIGAISEDSSILGKTMIYLGLAEGIAIYGLIISIMILGRL</sequence>
<dbReference type="GO" id="GO:0015078">
    <property type="term" value="F:proton transmembrane transporter activity"/>
    <property type="evidence" value="ECO:0007669"/>
    <property type="project" value="InterPro"/>
</dbReference>
<proteinExistence type="inferred from homology"/>
<feature type="transmembrane region" description="Helical" evidence="8">
    <location>
        <begin position="6"/>
        <end position="24"/>
    </location>
</feature>
<dbReference type="STRING" id="1122949.GCA_000378725_01574"/>
<organism evidence="10 11">
    <name type="scientific">Peptoniphilus lacrimalis</name>
    <dbReference type="NCBI Taxonomy" id="33031"/>
    <lineage>
        <taxon>Bacteria</taxon>
        <taxon>Bacillati</taxon>
        <taxon>Bacillota</taxon>
        <taxon>Tissierellia</taxon>
        <taxon>Tissierellales</taxon>
        <taxon>Peptoniphilaceae</taxon>
        <taxon>Peptoniphilus</taxon>
    </lineage>
</organism>
<dbReference type="SUPFAM" id="SSF81333">
    <property type="entry name" value="F1F0 ATP synthase subunit C"/>
    <property type="match status" value="1"/>
</dbReference>
<protein>
    <recommendedName>
        <fullName evidence="6">ATP synthase F(0) sector subunit c</fullName>
    </recommendedName>
    <alternativeName>
        <fullName evidence="7">F-type ATPase subunit c</fullName>
    </alternativeName>
</protein>
<evidence type="ECO:0000256" key="3">
    <source>
        <dbReference type="ARBA" id="ARBA00022692"/>
    </source>
</evidence>
<feature type="domain" description="V-ATPase proteolipid subunit C-like" evidence="9">
    <location>
        <begin position="77"/>
        <end position="136"/>
    </location>
</feature>
<dbReference type="Proteomes" id="UP000255517">
    <property type="component" value="Unassembled WGS sequence"/>
</dbReference>
<comment type="subcellular location">
    <subcellularLocation>
        <location evidence="1">Membrane</location>
        <topology evidence="1">Multi-pass membrane protein</topology>
    </subcellularLocation>
</comment>
<dbReference type="GO" id="GO:0045259">
    <property type="term" value="C:proton-transporting ATP synthase complex"/>
    <property type="evidence" value="ECO:0007669"/>
    <property type="project" value="InterPro"/>
</dbReference>
<dbReference type="InterPro" id="IPR002379">
    <property type="entry name" value="ATPase_proteolipid_c-like_dom"/>
</dbReference>
<evidence type="ECO:0000256" key="8">
    <source>
        <dbReference type="SAM" id="Phobius"/>
    </source>
</evidence>
<evidence type="ECO:0000256" key="6">
    <source>
        <dbReference type="ARBA" id="ARBA00032200"/>
    </source>
</evidence>
<gene>
    <name evidence="10" type="ORF">NCTC13149_01430</name>
</gene>
<dbReference type="InterPro" id="IPR000454">
    <property type="entry name" value="ATP_synth_F0_csu"/>
</dbReference>
<evidence type="ECO:0000313" key="11">
    <source>
        <dbReference type="Proteomes" id="UP000255517"/>
    </source>
</evidence>
<evidence type="ECO:0000313" key="10">
    <source>
        <dbReference type="EMBL" id="SUB57585.1"/>
    </source>
</evidence>
<accession>A0A379C7B5</accession>
<dbReference type="RefSeq" id="WP_009345532.1">
    <property type="nucleotide sequence ID" value="NZ_CAMUOS010000012.1"/>
</dbReference>
<dbReference type="PRINTS" id="PR00124">
    <property type="entry name" value="ATPASEC"/>
</dbReference>
<keyword evidence="3 8" id="KW-0812">Transmembrane</keyword>
<dbReference type="GO" id="GO:0015986">
    <property type="term" value="P:proton motive force-driven ATP synthesis"/>
    <property type="evidence" value="ECO:0007669"/>
    <property type="project" value="InterPro"/>
</dbReference>
<dbReference type="InterPro" id="IPR035921">
    <property type="entry name" value="F/V-ATP_Csub_sf"/>
</dbReference>
<comment type="similarity">
    <text evidence="2">Belongs to the ATPase C chain family.</text>
</comment>
<dbReference type="Gene3D" id="1.20.120.610">
    <property type="entry name" value="lithium bound rotor ring of v- atpase"/>
    <property type="match status" value="1"/>
</dbReference>
<evidence type="ECO:0000256" key="5">
    <source>
        <dbReference type="ARBA" id="ARBA00023136"/>
    </source>
</evidence>
<dbReference type="OrthoDB" id="5771683at2"/>
<feature type="transmembrane region" description="Helical" evidence="8">
    <location>
        <begin position="117"/>
        <end position="137"/>
    </location>
</feature>
<evidence type="ECO:0000256" key="2">
    <source>
        <dbReference type="ARBA" id="ARBA00006704"/>
    </source>
</evidence>
<feature type="transmembrane region" description="Helical" evidence="8">
    <location>
        <begin position="77"/>
        <end position="105"/>
    </location>
</feature>
<name>A0A379C7B5_9FIRM</name>
<evidence type="ECO:0000256" key="1">
    <source>
        <dbReference type="ARBA" id="ARBA00004141"/>
    </source>
</evidence>
<dbReference type="AlphaFoldDB" id="A0A379C7B5"/>
<dbReference type="Pfam" id="PF00137">
    <property type="entry name" value="ATP-synt_C"/>
    <property type="match status" value="1"/>
</dbReference>
<keyword evidence="4 8" id="KW-1133">Transmembrane helix</keyword>
<evidence type="ECO:0000256" key="7">
    <source>
        <dbReference type="ARBA" id="ARBA00032887"/>
    </source>
</evidence>
<dbReference type="GO" id="GO:0033177">
    <property type="term" value="C:proton-transporting two-sector ATPase complex, proton-transporting domain"/>
    <property type="evidence" value="ECO:0007669"/>
    <property type="project" value="InterPro"/>
</dbReference>
<reference evidence="10 11" key="1">
    <citation type="submission" date="2018-06" db="EMBL/GenBank/DDBJ databases">
        <authorList>
            <consortium name="Pathogen Informatics"/>
            <person name="Doyle S."/>
        </authorList>
    </citation>
    <scope>NUCLEOTIDE SEQUENCE [LARGE SCALE GENOMIC DNA]</scope>
    <source>
        <strain evidence="10 11">NCTC13149</strain>
    </source>
</reference>